<accession>A0A1R3IA23</accession>
<sequence length="88" mass="9664">MSPFRSSPMEDDLSLDIRSDCGLVNPVEFDEKGVTKLILGDAAQVDLDSDISLSDVDIRSRNDLILKEAEATFELLELPGMIESCNGF</sequence>
<dbReference type="AlphaFoldDB" id="A0A1R3IA23"/>
<evidence type="ECO:0000313" key="1">
    <source>
        <dbReference type="EMBL" id="OMO79398.1"/>
    </source>
</evidence>
<evidence type="ECO:0000313" key="2">
    <source>
        <dbReference type="Proteomes" id="UP000187203"/>
    </source>
</evidence>
<organism evidence="1 2">
    <name type="scientific">Corchorus olitorius</name>
    <dbReference type="NCBI Taxonomy" id="93759"/>
    <lineage>
        <taxon>Eukaryota</taxon>
        <taxon>Viridiplantae</taxon>
        <taxon>Streptophyta</taxon>
        <taxon>Embryophyta</taxon>
        <taxon>Tracheophyta</taxon>
        <taxon>Spermatophyta</taxon>
        <taxon>Magnoliopsida</taxon>
        <taxon>eudicotyledons</taxon>
        <taxon>Gunneridae</taxon>
        <taxon>Pentapetalae</taxon>
        <taxon>rosids</taxon>
        <taxon>malvids</taxon>
        <taxon>Malvales</taxon>
        <taxon>Malvaceae</taxon>
        <taxon>Grewioideae</taxon>
        <taxon>Apeibeae</taxon>
        <taxon>Corchorus</taxon>
    </lineage>
</organism>
<gene>
    <name evidence="1" type="ORF">COLO4_24449</name>
</gene>
<name>A0A1R3IA23_9ROSI</name>
<protein>
    <submittedName>
        <fullName evidence="1">Uncharacterized protein</fullName>
    </submittedName>
</protein>
<dbReference type="EMBL" id="AWUE01018558">
    <property type="protein sequence ID" value="OMO79398.1"/>
    <property type="molecule type" value="Genomic_DNA"/>
</dbReference>
<reference evidence="2" key="1">
    <citation type="submission" date="2013-09" db="EMBL/GenBank/DDBJ databases">
        <title>Corchorus olitorius genome sequencing.</title>
        <authorList>
            <person name="Alam M."/>
            <person name="Haque M.S."/>
            <person name="Islam M.S."/>
            <person name="Emdad E.M."/>
            <person name="Islam M.M."/>
            <person name="Ahmed B."/>
            <person name="Halim A."/>
            <person name="Hossen Q.M.M."/>
            <person name="Hossain M.Z."/>
            <person name="Ahmed R."/>
            <person name="Khan M.M."/>
            <person name="Islam R."/>
            <person name="Rashid M.M."/>
            <person name="Khan S.A."/>
            <person name="Rahman M.S."/>
            <person name="Alam M."/>
            <person name="Yahiya A.S."/>
            <person name="Khan M.S."/>
            <person name="Azam M.S."/>
            <person name="Haque T."/>
            <person name="Lashkar M.Z.H."/>
            <person name="Akhand A.I."/>
            <person name="Morshed G."/>
            <person name="Roy S."/>
            <person name="Uddin K.S."/>
            <person name="Rabeya T."/>
            <person name="Hossain A.S."/>
            <person name="Chowdhury A."/>
            <person name="Snigdha A.R."/>
            <person name="Mortoza M.S."/>
            <person name="Matin S.A."/>
            <person name="Hoque S.M.E."/>
            <person name="Islam M.K."/>
            <person name="Roy D.K."/>
            <person name="Haider R."/>
            <person name="Moosa M.M."/>
            <person name="Elias S.M."/>
            <person name="Hasan A.M."/>
            <person name="Jahan S."/>
            <person name="Shafiuddin M."/>
            <person name="Mahmood N."/>
            <person name="Shommy N.S."/>
        </authorList>
    </citation>
    <scope>NUCLEOTIDE SEQUENCE [LARGE SCALE GENOMIC DNA]</scope>
    <source>
        <strain evidence="2">cv. O-4</strain>
    </source>
</reference>
<keyword evidence="2" id="KW-1185">Reference proteome</keyword>
<dbReference type="Proteomes" id="UP000187203">
    <property type="component" value="Unassembled WGS sequence"/>
</dbReference>
<comment type="caution">
    <text evidence="1">The sequence shown here is derived from an EMBL/GenBank/DDBJ whole genome shotgun (WGS) entry which is preliminary data.</text>
</comment>
<proteinExistence type="predicted"/>